<dbReference type="Proteomes" id="UP000261540">
    <property type="component" value="Unplaced"/>
</dbReference>
<dbReference type="RefSeq" id="XP_023658468.1">
    <property type="nucleotide sequence ID" value="XM_023802700.2"/>
</dbReference>
<keyword evidence="6" id="KW-0964">Secreted</keyword>
<dbReference type="InterPro" id="IPR022272">
    <property type="entry name" value="Lipocalin_CS"/>
</dbReference>
<evidence type="ECO:0000256" key="8">
    <source>
        <dbReference type="ARBA" id="ARBA00022850"/>
    </source>
</evidence>
<dbReference type="Ensembl" id="ENSPKIT00000012965.1">
    <property type="protein sequence ID" value="ENSPKIP00000032106.1"/>
    <property type="gene ID" value="ENSPKIG00000012337.1"/>
</dbReference>
<dbReference type="PANTHER" id="PTHR32028:SF1">
    <property type="entry name" value="APOLIPOPROTEIN M"/>
    <property type="match status" value="1"/>
</dbReference>
<keyword evidence="10" id="KW-1015">Disulfide bond</keyword>
<dbReference type="GO" id="GO:0033344">
    <property type="term" value="P:cholesterol efflux"/>
    <property type="evidence" value="ECO:0007669"/>
    <property type="project" value="TreeGrafter"/>
</dbReference>
<reference evidence="13" key="2">
    <citation type="submission" date="2025-09" db="UniProtKB">
        <authorList>
            <consortium name="Ensembl"/>
        </authorList>
    </citation>
    <scope>IDENTIFICATION</scope>
</reference>
<keyword evidence="14" id="KW-1185">Reference proteome</keyword>
<evidence type="ECO:0000256" key="3">
    <source>
        <dbReference type="ARBA" id="ARBA00011559"/>
    </source>
</evidence>
<evidence type="ECO:0000256" key="5">
    <source>
        <dbReference type="ARBA" id="ARBA00022448"/>
    </source>
</evidence>
<feature type="signal peptide" evidence="12">
    <location>
        <begin position="1"/>
        <end position="25"/>
    </location>
</feature>
<dbReference type="GeneTree" id="ENSGT00390000001026"/>
<evidence type="ECO:0000256" key="10">
    <source>
        <dbReference type="ARBA" id="ARBA00023157"/>
    </source>
</evidence>
<protein>
    <recommendedName>
        <fullName evidence="4">Apolipoprotein M</fullName>
    </recommendedName>
</protein>
<evidence type="ECO:0000313" key="13">
    <source>
        <dbReference type="Ensembl" id="ENSPKIP00000032106.1"/>
    </source>
</evidence>
<dbReference type="GO" id="GO:0005319">
    <property type="term" value="F:lipid transporter activity"/>
    <property type="evidence" value="ECO:0007669"/>
    <property type="project" value="TreeGrafter"/>
</dbReference>
<organism evidence="13 14">
    <name type="scientific">Paramormyrops kingsleyae</name>
    <dbReference type="NCBI Taxonomy" id="1676925"/>
    <lineage>
        <taxon>Eukaryota</taxon>
        <taxon>Metazoa</taxon>
        <taxon>Chordata</taxon>
        <taxon>Craniata</taxon>
        <taxon>Vertebrata</taxon>
        <taxon>Euteleostomi</taxon>
        <taxon>Actinopterygii</taxon>
        <taxon>Neopterygii</taxon>
        <taxon>Teleostei</taxon>
        <taxon>Osteoglossocephala</taxon>
        <taxon>Osteoglossomorpha</taxon>
        <taxon>Osteoglossiformes</taxon>
        <taxon>Mormyridae</taxon>
        <taxon>Paramormyrops</taxon>
    </lineage>
</organism>
<keyword evidence="5" id="KW-0813">Transport</keyword>
<dbReference type="GO" id="GO:0034361">
    <property type="term" value="C:very-low-density lipoprotein particle"/>
    <property type="evidence" value="ECO:0007669"/>
    <property type="project" value="TreeGrafter"/>
</dbReference>
<dbReference type="GO" id="GO:0005543">
    <property type="term" value="F:phospholipid binding"/>
    <property type="evidence" value="ECO:0007669"/>
    <property type="project" value="TreeGrafter"/>
</dbReference>
<dbReference type="InterPro" id="IPR022734">
    <property type="entry name" value="ApoM"/>
</dbReference>
<comment type="subunit">
    <text evidence="3">Interacts with LRP2; LRP2 mediates APOM renal uptake and subsequent lysosomal degradation.</text>
</comment>
<evidence type="ECO:0000256" key="9">
    <source>
        <dbReference type="ARBA" id="ARBA00023055"/>
    </source>
</evidence>
<dbReference type="STRING" id="1676925.ENSPKIP00000032106"/>
<comment type="similarity">
    <text evidence="2">Belongs to the calycin superfamily. Lipocalin family. Highly divergent.</text>
</comment>
<proteinExistence type="inferred from homology"/>
<dbReference type="KEGG" id="pki:111839083"/>
<evidence type="ECO:0000256" key="11">
    <source>
        <dbReference type="ARBA" id="ARBA00025553"/>
    </source>
</evidence>
<dbReference type="PANTHER" id="PTHR32028">
    <property type="entry name" value="APOLIPOPROTEIN M"/>
    <property type="match status" value="1"/>
</dbReference>
<dbReference type="GO" id="GO:0034384">
    <property type="term" value="P:high-density lipoprotein particle clearance"/>
    <property type="evidence" value="ECO:0007669"/>
    <property type="project" value="TreeGrafter"/>
</dbReference>
<comment type="function">
    <text evidence="11">Probably involved in lipid transport. Can bind sphingosine-1-phosphate, myristic acid, palmitic acid and stearic acid, retinol, all-trans-retinoic acid and 9-cis-retinoic acid.</text>
</comment>
<evidence type="ECO:0000256" key="12">
    <source>
        <dbReference type="SAM" id="SignalP"/>
    </source>
</evidence>
<dbReference type="OrthoDB" id="9944312at2759"/>
<evidence type="ECO:0000256" key="6">
    <source>
        <dbReference type="ARBA" id="ARBA00022525"/>
    </source>
</evidence>
<feature type="chain" id="PRO_5017314830" description="Apolipoprotein M" evidence="12">
    <location>
        <begin position="26"/>
        <end position="189"/>
    </location>
</feature>
<evidence type="ECO:0000256" key="7">
    <source>
        <dbReference type="ARBA" id="ARBA00022729"/>
    </source>
</evidence>
<evidence type="ECO:0000256" key="2">
    <source>
        <dbReference type="ARBA" id="ARBA00007071"/>
    </source>
</evidence>
<dbReference type="InterPro" id="IPR012674">
    <property type="entry name" value="Calycin"/>
</dbReference>
<keyword evidence="8" id="KW-0345">HDL</keyword>
<dbReference type="SUPFAM" id="SSF50814">
    <property type="entry name" value="Lipocalins"/>
    <property type="match status" value="1"/>
</dbReference>
<dbReference type="CTD" id="55937"/>
<name>A0A3B3SPX1_9TELE</name>
<dbReference type="Gene3D" id="2.40.128.20">
    <property type="match status" value="1"/>
</dbReference>
<evidence type="ECO:0000256" key="1">
    <source>
        <dbReference type="ARBA" id="ARBA00004613"/>
    </source>
</evidence>
<dbReference type="GO" id="GO:0034375">
    <property type="term" value="P:high-density lipoprotein particle remodeling"/>
    <property type="evidence" value="ECO:0007669"/>
    <property type="project" value="TreeGrafter"/>
</dbReference>
<dbReference type="AlphaFoldDB" id="A0A3B3SPX1"/>
<dbReference type="Pfam" id="PF11032">
    <property type="entry name" value="ApoM"/>
    <property type="match status" value="1"/>
</dbReference>
<accession>A0A3B3SPX1</accession>
<comment type="subcellular location">
    <subcellularLocation>
        <location evidence="1">Secreted</location>
    </subcellularLocation>
</comment>
<dbReference type="GO" id="GO:0034364">
    <property type="term" value="C:high-density lipoprotein particle"/>
    <property type="evidence" value="ECO:0007669"/>
    <property type="project" value="UniProtKB-KW"/>
</dbReference>
<dbReference type="GeneID" id="111839083"/>
<dbReference type="GO" id="GO:0034362">
    <property type="term" value="C:low-density lipoprotein particle"/>
    <property type="evidence" value="ECO:0007669"/>
    <property type="project" value="TreeGrafter"/>
</dbReference>
<dbReference type="GO" id="GO:0034380">
    <property type="term" value="P:high-density lipoprotein particle assembly"/>
    <property type="evidence" value="ECO:0007669"/>
    <property type="project" value="TreeGrafter"/>
</dbReference>
<sequence length="189" mass="21543">MITEAWTFLLHVVGLLLHSLTPCTPPEILSMGNIDTKQYLGSWYFIAVAGERDSDVNKFRAVDSTIIVLQEAANANTLLFNGSIRVGNRCIKEVWPYHIRPGRDDLERDGIPERLSPLWSGRLLNCSECIFLQESEQQPPLNRVLFYARSASVSTEMIKEFQMKVSCLGMRNVFVLPQEKEYCQLDEMA</sequence>
<evidence type="ECO:0000313" key="14">
    <source>
        <dbReference type="Proteomes" id="UP000261540"/>
    </source>
</evidence>
<reference evidence="13" key="1">
    <citation type="submission" date="2025-08" db="UniProtKB">
        <authorList>
            <consortium name="Ensembl"/>
        </authorList>
    </citation>
    <scope>IDENTIFICATION</scope>
</reference>
<evidence type="ECO:0000256" key="4">
    <source>
        <dbReference type="ARBA" id="ARBA00019937"/>
    </source>
</evidence>
<dbReference type="PROSITE" id="PS00213">
    <property type="entry name" value="LIPOCALIN"/>
    <property type="match status" value="1"/>
</dbReference>
<keyword evidence="9" id="KW-0445">Lipid transport</keyword>
<keyword evidence="7 12" id="KW-0732">Signal</keyword>